<evidence type="ECO:0000313" key="1">
    <source>
        <dbReference type="EMBL" id="PCH38667.1"/>
    </source>
</evidence>
<gene>
    <name evidence="1" type="ORF">WOLCODRAFT_15997</name>
</gene>
<organism evidence="1 2">
    <name type="scientific">Wolfiporia cocos (strain MD-104)</name>
    <name type="common">Brown rot fungus</name>
    <dbReference type="NCBI Taxonomy" id="742152"/>
    <lineage>
        <taxon>Eukaryota</taxon>
        <taxon>Fungi</taxon>
        <taxon>Dikarya</taxon>
        <taxon>Basidiomycota</taxon>
        <taxon>Agaricomycotina</taxon>
        <taxon>Agaricomycetes</taxon>
        <taxon>Polyporales</taxon>
        <taxon>Phaeolaceae</taxon>
        <taxon>Wolfiporia</taxon>
    </lineage>
</organism>
<sequence length="226" mass="25305">MPYQQLYDLAYSPPGYPTCSAPAFAPVSSFYELTRASPYAQDLPRRDEAEAIVLQDRQATRGHFWPHGKGISGWAYVPQRSYIPQSPYNPVTILEYKVNGKVGILLSDACNRRFEGLEQRDDLAFTSIPGQKASLRILWPGYQQDFSCQFNVKDARKNVQSISVAKSAHEIACKTKKALDMYTLYTCNDAAWKIGPGHIGLNQLLLVRVVQVSKAGIQPVFCVSRL</sequence>
<dbReference type="OrthoDB" id="2735520at2759"/>
<dbReference type="Proteomes" id="UP000218811">
    <property type="component" value="Unassembled WGS sequence"/>
</dbReference>
<reference evidence="1 2" key="1">
    <citation type="journal article" date="2012" name="Science">
        <title>The Paleozoic origin of enzymatic lignin decomposition reconstructed from 31 fungal genomes.</title>
        <authorList>
            <person name="Floudas D."/>
            <person name="Binder M."/>
            <person name="Riley R."/>
            <person name="Barry K."/>
            <person name="Blanchette R.A."/>
            <person name="Henrissat B."/>
            <person name="Martinez A.T."/>
            <person name="Otillar R."/>
            <person name="Spatafora J.W."/>
            <person name="Yadav J.S."/>
            <person name="Aerts A."/>
            <person name="Benoit I."/>
            <person name="Boyd A."/>
            <person name="Carlson A."/>
            <person name="Copeland A."/>
            <person name="Coutinho P.M."/>
            <person name="de Vries R.P."/>
            <person name="Ferreira P."/>
            <person name="Findley K."/>
            <person name="Foster B."/>
            <person name="Gaskell J."/>
            <person name="Glotzer D."/>
            <person name="Gorecki P."/>
            <person name="Heitman J."/>
            <person name="Hesse C."/>
            <person name="Hori C."/>
            <person name="Igarashi K."/>
            <person name="Jurgens J.A."/>
            <person name="Kallen N."/>
            <person name="Kersten P."/>
            <person name="Kohler A."/>
            <person name="Kuees U."/>
            <person name="Kumar T.K.A."/>
            <person name="Kuo A."/>
            <person name="LaButti K."/>
            <person name="Larrondo L.F."/>
            <person name="Lindquist E."/>
            <person name="Ling A."/>
            <person name="Lombard V."/>
            <person name="Lucas S."/>
            <person name="Lundell T."/>
            <person name="Martin R."/>
            <person name="McLaughlin D.J."/>
            <person name="Morgenstern I."/>
            <person name="Morin E."/>
            <person name="Murat C."/>
            <person name="Nagy L.G."/>
            <person name="Nolan M."/>
            <person name="Ohm R.A."/>
            <person name="Patyshakuliyeva A."/>
            <person name="Rokas A."/>
            <person name="Ruiz-Duenas F.J."/>
            <person name="Sabat G."/>
            <person name="Salamov A."/>
            <person name="Samejima M."/>
            <person name="Schmutz J."/>
            <person name="Slot J.C."/>
            <person name="St John F."/>
            <person name="Stenlid J."/>
            <person name="Sun H."/>
            <person name="Sun S."/>
            <person name="Syed K."/>
            <person name="Tsang A."/>
            <person name="Wiebenga A."/>
            <person name="Young D."/>
            <person name="Pisabarro A."/>
            <person name="Eastwood D.C."/>
            <person name="Martin F."/>
            <person name="Cullen D."/>
            <person name="Grigoriev I.V."/>
            <person name="Hibbett D.S."/>
        </authorList>
    </citation>
    <scope>NUCLEOTIDE SEQUENCE [LARGE SCALE GENOMIC DNA]</scope>
    <source>
        <strain evidence="1 2">MD-104</strain>
    </source>
</reference>
<dbReference type="EMBL" id="KB467942">
    <property type="protein sequence ID" value="PCH38667.1"/>
    <property type="molecule type" value="Genomic_DNA"/>
</dbReference>
<protein>
    <submittedName>
        <fullName evidence="1">Uncharacterized protein</fullName>
    </submittedName>
</protein>
<dbReference type="STRING" id="742152.A0A2H3JRN1"/>
<proteinExistence type="predicted"/>
<dbReference type="AlphaFoldDB" id="A0A2H3JRN1"/>
<keyword evidence="2" id="KW-1185">Reference proteome</keyword>
<evidence type="ECO:0000313" key="2">
    <source>
        <dbReference type="Proteomes" id="UP000218811"/>
    </source>
</evidence>
<accession>A0A2H3JRN1</accession>
<name>A0A2H3JRN1_WOLCO</name>